<name>A0A9X2C1J7_9BURK</name>
<accession>A0A9X2C1J7</accession>
<dbReference type="PANTHER" id="PTHR12526:SF636">
    <property type="entry name" value="BLL3647 PROTEIN"/>
    <property type="match status" value="1"/>
</dbReference>
<evidence type="ECO:0000313" key="3">
    <source>
        <dbReference type="Proteomes" id="UP001139353"/>
    </source>
</evidence>
<dbReference type="GO" id="GO:0016757">
    <property type="term" value="F:glycosyltransferase activity"/>
    <property type="evidence" value="ECO:0007669"/>
    <property type="project" value="InterPro"/>
</dbReference>
<dbReference type="Gene3D" id="3.40.50.2000">
    <property type="entry name" value="Glycogen Phosphorylase B"/>
    <property type="match status" value="1"/>
</dbReference>
<dbReference type="SUPFAM" id="SSF53756">
    <property type="entry name" value="UDP-Glycosyltransferase/glycogen phosphorylase"/>
    <property type="match status" value="1"/>
</dbReference>
<dbReference type="RefSeq" id="WP_275681840.1">
    <property type="nucleotide sequence ID" value="NZ_JAJLJH010000001.1"/>
</dbReference>
<reference evidence="2" key="1">
    <citation type="submission" date="2021-11" db="EMBL/GenBank/DDBJ databases">
        <title>BS-T2-15 a new species belonging to the Comamonadaceae family isolated from the soil of a French oak forest.</title>
        <authorList>
            <person name="Mieszkin S."/>
            <person name="Alain K."/>
        </authorList>
    </citation>
    <scope>NUCLEOTIDE SEQUENCE</scope>
    <source>
        <strain evidence="2">BS-T2-15</strain>
    </source>
</reference>
<evidence type="ECO:0000313" key="2">
    <source>
        <dbReference type="EMBL" id="MCK9685849.1"/>
    </source>
</evidence>
<keyword evidence="3" id="KW-1185">Reference proteome</keyword>
<gene>
    <name evidence="2" type="ORF">LPC04_09035</name>
</gene>
<feature type="domain" description="Glycosyl transferase family 1" evidence="1">
    <location>
        <begin position="243"/>
        <end position="380"/>
    </location>
</feature>
<dbReference type="Proteomes" id="UP001139353">
    <property type="component" value="Unassembled WGS sequence"/>
</dbReference>
<organism evidence="2 3">
    <name type="scientific">Scleromatobacter humisilvae</name>
    <dbReference type="NCBI Taxonomy" id="2897159"/>
    <lineage>
        <taxon>Bacteria</taxon>
        <taxon>Pseudomonadati</taxon>
        <taxon>Pseudomonadota</taxon>
        <taxon>Betaproteobacteria</taxon>
        <taxon>Burkholderiales</taxon>
        <taxon>Sphaerotilaceae</taxon>
        <taxon>Scleromatobacter</taxon>
    </lineage>
</organism>
<comment type="caution">
    <text evidence="2">The sequence shown here is derived from an EMBL/GenBank/DDBJ whole genome shotgun (WGS) entry which is preliminary data.</text>
</comment>
<evidence type="ECO:0000259" key="1">
    <source>
        <dbReference type="Pfam" id="PF00534"/>
    </source>
</evidence>
<dbReference type="EMBL" id="JAJLJH010000001">
    <property type="protein sequence ID" value="MCK9685849.1"/>
    <property type="molecule type" value="Genomic_DNA"/>
</dbReference>
<protein>
    <submittedName>
        <fullName evidence="2">Glycosyltransferase</fullName>
    </submittedName>
</protein>
<dbReference type="PANTHER" id="PTHR12526">
    <property type="entry name" value="GLYCOSYLTRANSFERASE"/>
    <property type="match status" value="1"/>
</dbReference>
<proteinExistence type="predicted"/>
<dbReference type="Pfam" id="PF00534">
    <property type="entry name" value="Glycos_transf_1"/>
    <property type="match status" value="1"/>
</dbReference>
<dbReference type="InterPro" id="IPR001296">
    <property type="entry name" value="Glyco_trans_1"/>
</dbReference>
<sequence>MKTAQESALGMLRLAGTRSAGAPFRPIPIEIRPWSAGEKMSYRLALLSEIALVEREGRLWTLDLWVKDLQAQADVVRAVTLFSPVLAEAPAGWALLPVPEGIRTVRLPATPATIVAAVQACDVVQVPGNSAWEDAGRSRAFSRIARRAGKPVVLGISSDRATTNLVNARGKGILRRMRARLRSFSIKLSQRYLARRSNGTFIVGEGLRRLVDSASANIFVGTASWIRASDIVPRSVEREQAAPIRLCAAARLERMKGIHLALEALAAQRDAAPRRLLIAGQGPEEAALRAQVASLGLRDTVEFVGTFAYPGPFLEFLRSQDIVVLTNLNDEQPRLVFDALSQGCLIVCPDSLPYRALGIPERLLYKRGDARALADALTHAAASLRDTALRDELGAMARDATIESMHERRRDWVVRTMLPAAA</sequence>
<dbReference type="AlphaFoldDB" id="A0A9X2C1J7"/>